<evidence type="ECO:0000313" key="2">
    <source>
        <dbReference type="Proteomes" id="UP001353858"/>
    </source>
</evidence>
<evidence type="ECO:0000313" key="1">
    <source>
        <dbReference type="EMBL" id="KAK4880534.1"/>
    </source>
</evidence>
<dbReference type="AlphaFoldDB" id="A0AAN7PXL3"/>
<accession>A0AAN7PXL3</accession>
<proteinExistence type="predicted"/>
<protein>
    <submittedName>
        <fullName evidence="1">Uncharacterized protein</fullName>
    </submittedName>
</protein>
<keyword evidence="2" id="KW-1185">Reference proteome</keyword>
<dbReference type="EMBL" id="JARPUR010000003">
    <property type="protein sequence ID" value="KAK4880534.1"/>
    <property type="molecule type" value="Genomic_DNA"/>
</dbReference>
<sequence>MEHDPRIKLNVFEGETTYLNDYRKFKPDKRYKHNWPKDRTELPVKNPKEFIRDDPESFIQWKKEAYIPFHLMIQPRPIIDTSPTQIVPRSVEKPIDAKKEEVIKTRPRLYISPAVSIDDVPDADMRKLLCAYMYSTATKKSSELVASKMVARPVATTTYETGRDPVKFFTEINPPLPLGWREKGIAWDHEQRRALVDPTETFWINKGASVKCGACTNPFKGTVPQEVKNEINDLINKDNLRMPHDYPIPGYAGFKPRSPQVIPLAKTELPVVHPFLSTAQAITQRWKDDMDT</sequence>
<reference evidence="2" key="1">
    <citation type="submission" date="2023-01" db="EMBL/GenBank/DDBJ databases">
        <title>Key to firefly adult light organ development and bioluminescence: homeobox transcription factors regulate luciferase expression and transportation to peroxisome.</title>
        <authorList>
            <person name="Fu X."/>
        </authorList>
    </citation>
    <scope>NUCLEOTIDE SEQUENCE [LARGE SCALE GENOMIC DNA]</scope>
</reference>
<comment type="caution">
    <text evidence="1">The sequence shown here is derived from an EMBL/GenBank/DDBJ whole genome shotgun (WGS) entry which is preliminary data.</text>
</comment>
<name>A0AAN7PXL3_9COLE</name>
<dbReference type="Proteomes" id="UP001353858">
    <property type="component" value="Unassembled WGS sequence"/>
</dbReference>
<gene>
    <name evidence="1" type="ORF">RN001_008680</name>
</gene>
<organism evidence="1 2">
    <name type="scientific">Aquatica leii</name>
    <dbReference type="NCBI Taxonomy" id="1421715"/>
    <lineage>
        <taxon>Eukaryota</taxon>
        <taxon>Metazoa</taxon>
        <taxon>Ecdysozoa</taxon>
        <taxon>Arthropoda</taxon>
        <taxon>Hexapoda</taxon>
        <taxon>Insecta</taxon>
        <taxon>Pterygota</taxon>
        <taxon>Neoptera</taxon>
        <taxon>Endopterygota</taxon>
        <taxon>Coleoptera</taxon>
        <taxon>Polyphaga</taxon>
        <taxon>Elateriformia</taxon>
        <taxon>Elateroidea</taxon>
        <taxon>Lampyridae</taxon>
        <taxon>Luciolinae</taxon>
        <taxon>Aquatica</taxon>
    </lineage>
</organism>